<organism evidence="1 2">
    <name type="scientific">Pocillopora damicornis</name>
    <name type="common">Cauliflower coral</name>
    <name type="synonym">Millepora damicornis</name>
    <dbReference type="NCBI Taxonomy" id="46731"/>
    <lineage>
        <taxon>Eukaryota</taxon>
        <taxon>Metazoa</taxon>
        <taxon>Cnidaria</taxon>
        <taxon>Anthozoa</taxon>
        <taxon>Hexacorallia</taxon>
        <taxon>Scleractinia</taxon>
        <taxon>Astrocoeniina</taxon>
        <taxon>Pocilloporidae</taxon>
        <taxon>Pocillopora</taxon>
    </lineage>
</organism>
<dbReference type="EMBL" id="RCHS01002988">
    <property type="protein sequence ID" value="RMX44420.1"/>
    <property type="molecule type" value="Genomic_DNA"/>
</dbReference>
<keyword evidence="2" id="KW-1185">Reference proteome</keyword>
<reference evidence="1 2" key="1">
    <citation type="journal article" date="2018" name="Sci. Rep.">
        <title>Comparative analysis of the Pocillopora damicornis genome highlights role of immune system in coral evolution.</title>
        <authorList>
            <person name="Cunning R."/>
            <person name="Bay R.A."/>
            <person name="Gillette P."/>
            <person name="Baker A.C."/>
            <person name="Traylor-Knowles N."/>
        </authorList>
    </citation>
    <scope>NUCLEOTIDE SEQUENCE [LARGE SCALE GENOMIC DNA]</scope>
    <source>
        <strain evidence="1">RSMAS</strain>
        <tissue evidence="1">Whole animal</tissue>
    </source>
</reference>
<dbReference type="PANTHER" id="PTHR45749">
    <property type="match status" value="1"/>
</dbReference>
<sequence>MADESTDPHSNQEISSLCLRFVDQSSPNDPHVKECLINFMHLERTNATMISRKILESLSDPSVSLDPSNIWGQAYDGTSVMSSGKEGVQAKIKKISPSALFTHCSLPEPLHRSIMQTVRSAKFDSPKRQQLFEFTLKEYLPENSHSKPPGLCKTRWVKRHMCLGLFLEMYELLITFLDAIISPHEYPNLKSCTEAGTGTKILSQKPKD</sequence>
<comment type="caution">
    <text evidence="1">The sequence shown here is derived from an EMBL/GenBank/DDBJ whole genome shotgun (WGS) entry which is preliminary data.</text>
</comment>
<name>A0A3M6TSQ2_POCDA</name>
<dbReference type="Proteomes" id="UP000275408">
    <property type="component" value="Unassembled WGS sequence"/>
</dbReference>
<dbReference type="AlphaFoldDB" id="A0A3M6TSQ2"/>
<dbReference type="PANTHER" id="PTHR45749:SF21">
    <property type="entry name" value="DUF4371 DOMAIN-CONTAINING PROTEIN"/>
    <property type="match status" value="1"/>
</dbReference>
<proteinExistence type="predicted"/>
<accession>A0A3M6TSQ2</accession>
<protein>
    <submittedName>
        <fullName evidence="1">Uncharacterized protein</fullName>
    </submittedName>
</protein>
<evidence type="ECO:0000313" key="2">
    <source>
        <dbReference type="Proteomes" id="UP000275408"/>
    </source>
</evidence>
<evidence type="ECO:0000313" key="1">
    <source>
        <dbReference type="EMBL" id="RMX44420.1"/>
    </source>
</evidence>
<gene>
    <name evidence="1" type="ORF">pdam_00011216</name>
</gene>
<dbReference type="STRING" id="46731.A0A3M6TSQ2"/>